<evidence type="ECO:0000313" key="3">
    <source>
        <dbReference type="Proteomes" id="UP000253910"/>
    </source>
</evidence>
<dbReference type="PANTHER" id="PTHR39594">
    <property type="entry name" value="PROTEIN YCHQ"/>
    <property type="match status" value="1"/>
</dbReference>
<feature type="transmembrane region" description="Helical" evidence="1">
    <location>
        <begin position="6"/>
        <end position="25"/>
    </location>
</feature>
<protein>
    <recommendedName>
        <fullName evidence="4">SirB2 family protein</fullName>
    </recommendedName>
</protein>
<dbReference type="EMBL" id="QEPW01000019">
    <property type="protein sequence ID" value="RDE89440.1"/>
    <property type="molecule type" value="Genomic_DNA"/>
</dbReference>
<evidence type="ECO:0000256" key="1">
    <source>
        <dbReference type="SAM" id="Phobius"/>
    </source>
</evidence>
<keyword evidence="1" id="KW-1133">Transmembrane helix</keyword>
<name>A0A369Z355_HAEPA</name>
<dbReference type="Proteomes" id="UP000253910">
    <property type="component" value="Unassembled WGS sequence"/>
</dbReference>
<feature type="transmembrane region" description="Helical" evidence="1">
    <location>
        <begin position="66"/>
        <end position="83"/>
    </location>
</feature>
<keyword evidence="1" id="KW-0812">Transmembrane</keyword>
<evidence type="ECO:0008006" key="4">
    <source>
        <dbReference type="Google" id="ProtNLM"/>
    </source>
</evidence>
<accession>A0A369Z355</accession>
<reference evidence="2 3" key="1">
    <citation type="submission" date="2018-05" db="EMBL/GenBank/DDBJ databases">
        <title>Draft Genome Sequences for a Diverse set of 7 Haemophilus Species.</title>
        <authorList>
            <person name="Nichols M."/>
            <person name="Topaz N."/>
            <person name="Wang X."/>
            <person name="Wang X."/>
            <person name="Boxrud D."/>
        </authorList>
    </citation>
    <scope>NUCLEOTIDE SEQUENCE [LARGE SCALE GENOMIC DNA]</scope>
    <source>
        <strain evidence="2 3">C2008001710</strain>
    </source>
</reference>
<feature type="transmembrane region" description="Helical" evidence="1">
    <location>
        <begin position="95"/>
        <end position="113"/>
    </location>
</feature>
<dbReference type="PANTHER" id="PTHR39594:SF1">
    <property type="entry name" value="PROTEIN YCHQ"/>
    <property type="match status" value="1"/>
</dbReference>
<dbReference type="Pfam" id="PF04247">
    <property type="entry name" value="SirB"/>
    <property type="match status" value="1"/>
</dbReference>
<proteinExistence type="predicted"/>
<keyword evidence="1" id="KW-0472">Membrane</keyword>
<organism evidence="2 3">
    <name type="scientific">Haemophilus parainfluenzae</name>
    <dbReference type="NCBI Taxonomy" id="729"/>
    <lineage>
        <taxon>Bacteria</taxon>
        <taxon>Pseudomonadati</taxon>
        <taxon>Pseudomonadota</taxon>
        <taxon>Gammaproteobacteria</taxon>
        <taxon>Pasteurellales</taxon>
        <taxon>Pasteurellaceae</taxon>
        <taxon>Haemophilus</taxon>
    </lineage>
</organism>
<comment type="caution">
    <text evidence="2">The sequence shown here is derived from an EMBL/GenBank/DDBJ whole genome shotgun (WGS) entry which is preliminary data.</text>
</comment>
<evidence type="ECO:0000313" key="2">
    <source>
        <dbReference type="EMBL" id="RDE89440.1"/>
    </source>
</evidence>
<dbReference type="AlphaFoldDB" id="A0A369Z355"/>
<gene>
    <name evidence="2" type="ORF">DPV87_09170</name>
</gene>
<feature type="transmembrane region" description="Helical" evidence="1">
    <location>
        <begin position="37"/>
        <end position="60"/>
    </location>
</feature>
<dbReference type="PIRSF" id="PIRSF005610">
    <property type="entry name" value="SirB"/>
    <property type="match status" value="1"/>
</dbReference>
<dbReference type="InterPro" id="IPR007360">
    <property type="entry name" value="SirB"/>
</dbReference>
<dbReference type="GO" id="GO:0005886">
    <property type="term" value="C:plasma membrane"/>
    <property type="evidence" value="ECO:0007669"/>
    <property type="project" value="TreeGrafter"/>
</dbReference>
<sequence length="120" mass="13717">MIMLVYLHIVCAFLSLGLLIIRGGMQLSGKDWRAIKLLKILPHLVDTLLIASGLTIFFLVGYQLQSWLIMKIIMLVLYIFFSAKYFSRKATNPNNVFLVFAVLSFLGAIFFAYQPDFMES</sequence>